<evidence type="ECO:0000313" key="3">
    <source>
        <dbReference type="Proteomes" id="UP000309872"/>
    </source>
</evidence>
<keyword evidence="1" id="KW-0812">Transmembrane</keyword>
<evidence type="ECO:0000313" key="2">
    <source>
        <dbReference type="EMBL" id="TJY65952.1"/>
    </source>
</evidence>
<keyword evidence="3" id="KW-1185">Reference proteome</keyword>
<feature type="transmembrane region" description="Helical" evidence="1">
    <location>
        <begin position="144"/>
        <end position="168"/>
    </location>
</feature>
<reference evidence="2 3" key="1">
    <citation type="submission" date="2019-04" db="EMBL/GenBank/DDBJ databases">
        <title>Sphingobacterium olei sp. nov., isolated from oil-contaminated soil.</title>
        <authorList>
            <person name="Liu B."/>
        </authorList>
    </citation>
    <scope>NUCLEOTIDE SEQUENCE [LARGE SCALE GENOMIC DNA]</scope>
    <source>
        <strain evidence="2 3">Y3L14</strain>
    </source>
</reference>
<dbReference type="EMBL" id="SUKA01000003">
    <property type="protein sequence ID" value="TJY65952.1"/>
    <property type="molecule type" value="Genomic_DNA"/>
</dbReference>
<sequence>MIQFLKESTFAVNEVFFKSLKLLKSHYFSVAGLCLLLFITSNASTTLAEYLRHYNVFVSALFALVFTVIYFGVNLTLFKYVMLIFDGKKELKLSSAIPTTKDLSFFFGAMLIIVIISLTLLVLMAVICWPFIYVGGDIGVVSSIAVFISFVLTAIFIIRVAFYPFFIIDRHCNSFQSIRLSFAMTRGNVTKLILIILTFGLLHVAQAFANFSGNLYLGVFISIVNSFLIVPLSSIVVTVAYRDMMSTYQGGDNPEYLKNII</sequence>
<keyword evidence="1" id="KW-1133">Transmembrane helix</keyword>
<gene>
    <name evidence="2" type="ORF">FAZ19_12685</name>
</gene>
<comment type="caution">
    <text evidence="2">The sequence shown here is derived from an EMBL/GenBank/DDBJ whole genome shotgun (WGS) entry which is preliminary data.</text>
</comment>
<dbReference type="GO" id="GO:0004497">
    <property type="term" value="F:monooxygenase activity"/>
    <property type="evidence" value="ECO:0007669"/>
    <property type="project" value="UniProtKB-KW"/>
</dbReference>
<keyword evidence="1" id="KW-0472">Membrane</keyword>
<feature type="transmembrane region" description="Helical" evidence="1">
    <location>
        <begin position="103"/>
        <end position="132"/>
    </location>
</feature>
<dbReference type="AlphaFoldDB" id="A0A4U0H6I1"/>
<accession>A0A4U0H6I1</accession>
<name>A0A4U0H6I1_9SPHI</name>
<evidence type="ECO:0000256" key="1">
    <source>
        <dbReference type="SAM" id="Phobius"/>
    </source>
</evidence>
<feature type="transmembrane region" description="Helical" evidence="1">
    <location>
        <begin position="215"/>
        <end position="241"/>
    </location>
</feature>
<keyword evidence="2" id="KW-0503">Monooxygenase</keyword>
<dbReference type="Proteomes" id="UP000309872">
    <property type="component" value="Unassembled WGS sequence"/>
</dbReference>
<dbReference type="OrthoDB" id="752539at2"/>
<keyword evidence="2" id="KW-0560">Oxidoreductase</keyword>
<feature type="transmembrane region" description="Helical" evidence="1">
    <location>
        <begin position="27"/>
        <end position="44"/>
    </location>
</feature>
<protein>
    <submittedName>
        <fullName evidence="2">Beta-carotene 15,15'-monooxygenase</fullName>
    </submittedName>
</protein>
<proteinExistence type="predicted"/>
<dbReference type="RefSeq" id="WP_136821081.1">
    <property type="nucleotide sequence ID" value="NZ_BMJX01000003.1"/>
</dbReference>
<feature type="transmembrane region" description="Helical" evidence="1">
    <location>
        <begin position="56"/>
        <end position="82"/>
    </location>
</feature>
<organism evidence="2 3">
    <name type="scientific">Sphingobacterium alkalisoli</name>
    <dbReference type="NCBI Taxonomy" id="1874115"/>
    <lineage>
        <taxon>Bacteria</taxon>
        <taxon>Pseudomonadati</taxon>
        <taxon>Bacteroidota</taxon>
        <taxon>Sphingobacteriia</taxon>
        <taxon>Sphingobacteriales</taxon>
        <taxon>Sphingobacteriaceae</taxon>
        <taxon>Sphingobacterium</taxon>
    </lineage>
</organism>
<feature type="transmembrane region" description="Helical" evidence="1">
    <location>
        <begin position="189"/>
        <end position="209"/>
    </location>
</feature>